<gene>
    <name evidence="2" type="ORF">PAPYR_7776</name>
</gene>
<evidence type="ECO:0000313" key="3">
    <source>
        <dbReference type="Proteomes" id="UP001141327"/>
    </source>
</evidence>
<dbReference type="InterPro" id="IPR019370">
    <property type="entry name" value="E2F-assoc_phosphoprotein"/>
</dbReference>
<dbReference type="PANTHER" id="PTHR15967">
    <property type="entry name" value="E2F-ASSOCIATED PHOSPHOPROTEIN"/>
    <property type="match status" value="1"/>
</dbReference>
<dbReference type="Proteomes" id="UP001141327">
    <property type="component" value="Unassembled WGS sequence"/>
</dbReference>
<proteinExistence type="predicted"/>
<keyword evidence="3" id="KW-1185">Reference proteome</keyword>
<dbReference type="EMBL" id="JAPMOS010000059">
    <property type="protein sequence ID" value="KAJ4456849.1"/>
    <property type="molecule type" value="Genomic_DNA"/>
</dbReference>
<accession>A0ABQ8UC33</accession>
<evidence type="ECO:0000256" key="1">
    <source>
        <dbReference type="SAM" id="MobiDB-lite"/>
    </source>
</evidence>
<feature type="region of interest" description="Disordered" evidence="1">
    <location>
        <begin position="1"/>
        <end position="37"/>
    </location>
</feature>
<reference evidence="2" key="1">
    <citation type="journal article" date="2022" name="bioRxiv">
        <title>Genomics of Preaxostyla Flagellates Illuminates Evolutionary Transitions and the Path Towards Mitochondrial Loss.</title>
        <authorList>
            <person name="Novak L.V.F."/>
            <person name="Treitli S.C."/>
            <person name="Pyrih J."/>
            <person name="Halakuc P."/>
            <person name="Pipaliya S.V."/>
            <person name="Vacek V."/>
            <person name="Brzon O."/>
            <person name="Soukal P."/>
            <person name="Eme L."/>
            <person name="Dacks J.B."/>
            <person name="Karnkowska A."/>
            <person name="Elias M."/>
            <person name="Hampl V."/>
        </authorList>
    </citation>
    <scope>NUCLEOTIDE SEQUENCE</scope>
    <source>
        <strain evidence="2">RCP-MX</strain>
    </source>
</reference>
<evidence type="ECO:0000313" key="2">
    <source>
        <dbReference type="EMBL" id="KAJ4456849.1"/>
    </source>
</evidence>
<name>A0ABQ8UC33_9EUKA</name>
<feature type="compositionally biased region" description="Basic and acidic residues" evidence="1">
    <location>
        <begin position="1"/>
        <end position="12"/>
    </location>
</feature>
<dbReference type="PANTHER" id="PTHR15967:SF0">
    <property type="entry name" value="E2F-ASSOCIATED PHOSPHOPROTEIN"/>
    <property type="match status" value="1"/>
</dbReference>
<protein>
    <submittedName>
        <fullName evidence="2">E2f-associated phosphoprotein</fullName>
    </submittedName>
</protein>
<organism evidence="2 3">
    <name type="scientific">Paratrimastix pyriformis</name>
    <dbReference type="NCBI Taxonomy" id="342808"/>
    <lineage>
        <taxon>Eukaryota</taxon>
        <taxon>Metamonada</taxon>
        <taxon>Preaxostyla</taxon>
        <taxon>Paratrimastigidae</taxon>
        <taxon>Paratrimastix</taxon>
    </lineage>
</organism>
<comment type="caution">
    <text evidence="2">The sequence shown here is derived from an EMBL/GenBank/DDBJ whole genome shotgun (WGS) entry which is preliminary data.</text>
</comment>
<sequence>MEKPMRKQRQDEEASDEDSGPDERDLNAPPTEEKQLEMLYDPAADDADEKWVQKHLGADIKTDAVLNCPSCFTPLSYACQRHEKFQNQFRAIFVLNCLIDRSTSLIYNEETQEHLSAAPPGTPSDQVYFNVSCAHCGERVGVVDSEEIFVFYNVFPSR</sequence>
<feature type="compositionally biased region" description="Basic and acidic residues" evidence="1">
    <location>
        <begin position="21"/>
        <end position="36"/>
    </location>
</feature>
<dbReference type="Pfam" id="PF10238">
    <property type="entry name" value="Eapp_C"/>
    <property type="match status" value="1"/>
</dbReference>